<dbReference type="KEGG" id="aft:BBF96_10960"/>
<reference evidence="14 15" key="1">
    <citation type="submission" date="2016-07" db="EMBL/GenBank/DDBJ databases">
        <title>Genome and transcriptome analysis of iron-reducing fermentative bacteria Anoxybacter fermentans.</title>
        <authorList>
            <person name="Zeng X."/>
            <person name="Shao Z."/>
        </authorList>
    </citation>
    <scope>NUCLEOTIDE SEQUENCE [LARGE SCALE GENOMIC DNA]</scope>
    <source>
        <strain evidence="14 15">DY22613</strain>
    </source>
</reference>
<dbReference type="AlphaFoldDB" id="A0A3Q9HRC3"/>
<comment type="subcellular location">
    <subcellularLocation>
        <location evidence="1">Cell membrane</location>
        <topology evidence="1">Multi-pass membrane protein</topology>
    </subcellularLocation>
</comment>
<dbReference type="GO" id="GO:0005886">
    <property type="term" value="C:plasma membrane"/>
    <property type="evidence" value="ECO:0007669"/>
    <property type="project" value="UniProtKB-SubCell"/>
</dbReference>
<dbReference type="GO" id="GO:0044780">
    <property type="term" value="P:bacterial-type flagellum assembly"/>
    <property type="evidence" value="ECO:0007669"/>
    <property type="project" value="InterPro"/>
</dbReference>
<evidence type="ECO:0000256" key="3">
    <source>
        <dbReference type="ARBA" id="ARBA00021622"/>
    </source>
</evidence>
<accession>A0A3Q9HRC3</accession>
<protein>
    <recommendedName>
        <fullName evidence="3 12">Flagellar biosynthetic protein FlhB</fullName>
    </recommendedName>
</protein>
<evidence type="ECO:0000256" key="2">
    <source>
        <dbReference type="ARBA" id="ARBA00010690"/>
    </source>
</evidence>
<keyword evidence="14" id="KW-0282">Flagellum</keyword>
<evidence type="ECO:0000256" key="11">
    <source>
        <dbReference type="ARBA" id="ARBA00023225"/>
    </source>
</evidence>
<evidence type="ECO:0000256" key="6">
    <source>
        <dbReference type="ARBA" id="ARBA00022692"/>
    </source>
</evidence>
<dbReference type="RefSeq" id="WP_127017213.1">
    <property type="nucleotide sequence ID" value="NZ_CP016379.1"/>
</dbReference>
<dbReference type="GO" id="GO:0009306">
    <property type="term" value="P:protein secretion"/>
    <property type="evidence" value="ECO:0007669"/>
    <property type="project" value="InterPro"/>
</dbReference>
<keyword evidence="11 12" id="KW-1006">Bacterial flagellum protein export</keyword>
<evidence type="ECO:0000256" key="5">
    <source>
        <dbReference type="ARBA" id="ARBA00022475"/>
    </source>
</evidence>
<name>A0A3Q9HRC3_9FIRM</name>
<keyword evidence="14" id="KW-0969">Cilium</keyword>
<feature type="transmembrane region" description="Helical" evidence="12">
    <location>
        <begin position="32"/>
        <end position="53"/>
    </location>
</feature>
<dbReference type="InterPro" id="IPR006136">
    <property type="entry name" value="FlhB"/>
</dbReference>
<dbReference type="Gene3D" id="3.40.1690.10">
    <property type="entry name" value="secretion proteins EscU"/>
    <property type="match status" value="1"/>
</dbReference>
<evidence type="ECO:0000313" key="15">
    <source>
        <dbReference type="Proteomes" id="UP000267250"/>
    </source>
</evidence>
<keyword evidence="10 12" id="KW-0472">Membrane</keyword>
<dbReference type="PANTHER" id="PTHR30531:SF12">
    <property type="entry name" value="FLAGELLAR BIOSYNTHETIC PROTEIN FLHB"/>
    <property type="match status" value="1"/>
</dbReference>
<dbReference type="OrthoDB" id="9807950at2"/>
<keyword evidence="14" id="KW-0966">Cell projection</keyword>
<dbReference type="FunFam" id="3.40.1690.10:FF:000001">
    <property type="entry name" value="Flagellar biosynthetic protein FlhB"/>
    <property type="match status" value="1"/>
</dbReference>
<feature type="compositionally biased region" description="Basic and acidic residues" evidence="13">
    <location>
        <begin position="1"/>
        <end position="10"/>
    </location>
</feature>
<comment type="caution">
    <text evidence="12">Lacks conserved residue(s) required for the propagation of feature annotation.</text>
</comment>
<comment type="similarity">
    <text evidence="2 12">Belongs to the type III secretion exporter family.</text>
</comment>
<evidence type="ECO:0000256" key="1">
    <source>
        <dbReference type="ARBA" id="ARBA00004651"/>
    </source>
</evidence>
<evidence type="ECO:0000256" key="13">
    <source>
        <dbReference type="SAM" id="MobiDB-lite"/>
    </source>
</evidence>
<organism evidence="14 15">
    <name type="scientific">Anoxybacter fermentans</name>
    <dbReference type="NCBI Taxonomy" id="1323375"/>
    <lineage>
        <taxon>Bacteria</taxon>
        <taxon>Bacillati</taxon>
        <taxon>Bacillota</taxon>
        <taxon>Clostridia</taxon>
        <taxon>Halanaerobiales</taxon>
        <taxon>Anoxybacter</taxon>
    </lineage>
</organism>
<keyword evidence="4 12" id="KW-0813">Transport</keyword>
<dbReference type="PANTHER" id="PTHR30531">
    <property type="entry name" value="FLAGELLAR BIOSYNTHETIC PROTEIN FLHB"/>
    <property type="match status" value="1"/>
</dbReference>
<keyword evidence="7 12" id="KW-1005">Bacterial flagellum biogenesis</keyword>
<keyword evidence="6 12" id="KW-0812">Transmembrane</keyword>
<dbReference type="SUPFAM" id="SSF160544">
    <property type="entry name" value="EscU C-terminal domain-like"/>
    <property type="match status" value="1"/>
</dbReference>
<dbReference type="InterPro" id="IPR006135">
    <property type="entry name" value="T3SS_substrate_exporter"/>
</dbReference>
<evidence type="ECO:0000256" key="9">
    <source>
        <dbReference type="ARBA" id="ARBA00022989"/>
    </source>
</evidence>
<evidence type="ECO:0000256" key="12">
    <source>
        <dbReference type="RuleBase" id="RU364091"/>
    </source>
</evidence>
<dbReference type="EMBL" id="CP016379">
    <property type="protein sequence ID" value="AZR73861.1"/>
    <property type="molecule type" value="Genomic_DNA"/>
</dbReference>
<keyword evidence="8 12" id="KW-0653">Protein transport</keyword>
<evidence type="ECO:0000256" key="10">
    <source>
        <dbReference type="ARBA" id="ARBA00023136"/>
    </source>
</evidence>
<evidence type="ECO:0000313" key="14">
    <source>
        <dbReference type="EMBL" id="AZR73861.1"/>
    </source>
</evidence>
<comment type="function">
    <text evidence="12">Required for formation of the rod structure in the basal body of the flagellar apparatus. Together with FliI and FliH, may constitute the export apparatus of flagellin.</text>
</comment>
<evidence type="ECO:0000256" key="7">
    <source>
        <dbReference type="ARBA" id="ARBA00022795"/>
    </source>
</evidence>
<keyword evidence="5 12" id="KW-1003">Cell membrane</keyword>
<dbReference type="Gene3D" id="6.10.250.2080">
    <property type="match status" value="1"/>
</dbReference>
<dbReference type="Proteomes" id="UP000267250">
    <property type="component" value="Chromosome"/>
</dbReference>
<dbReference type="PRINTS" id="PR00950">
    <property type="entry name" value="TYPE3IMSPROT"/>
</dbReference>
<evidence type="ECO:0000256" key="8">
    <source>
        <dbReference type="ARBA" id="ARBA00022927"/>
    </source>
</evidence>
<evidence type="ECO:0000256" key="4">
    <source>
        <dbReference type="ARBA" id="ARBA00022448"/>
    </source>
</evidence>
<gene>
    <name evidence="12" type="primary">flhB</name>
    <name evidence="14" type="ORF">BBF96_10960</name>
</gene>
<dbReference type="NCBIfam" id="TIGR00328">
    <property type="entry name" value="flhB"/>
    <property type="match status" value="1"/>
</dbReference>
<feature type="transmembrane region" description="Helical" evidence="12">
    <location>
        <begin position="180"/>
        <end position="207"/>
    </location>
</feature>
<keyword evidence="15" id="KW-1185">Reference proteome</keyword>
<dbReference type="InterPro" id="IPR029025">
    <property type="entry name" value="T3SS_substrate_exporter_C"/>
</dbReference>
<dbReference type="Pfam" id="PF01312">
    <property type="entry name" value="Bac_export_2"/>
    <property type="match status" value="1"/>
</dbReference>
<keyword evidence="9 12" id="KW-1133">Transmembrane helix</keyword>
<feature type="region of interest" description="Disordered" evidence="13">
    <location>
        <begin position="1"/>
        <end position="22"/>
    </location>
</feature>
<sequence length="351" mass="40016">MAQEKTEKATPRRRKKARKEGQVAKSKELTDAITLFGGIFLIQFMIEIVFLNLKVMMRGALTFDYRSLVNTENIITLLIHYLVLNLKLVAPFLVGTALLGGVATFLQVGPFFSVEILKPKLNRINPVKGFKNLFSLRSLVELLKALFKIFVISLTAYLILKNEWKILWDCSLMDLEQAVRIIGSLIFKLGLAISIVMIVLGIADFIYQKYEFEKSIRMSKQEIKQEFKEMEGDPLIVSKRKERMRQMAMNRMIQAVPEADVVITNPTHIAVALKYDIETMEAPVVLAMGEGKIAEKIREIAKEHKVEIVENKPLARALYETAEVGKPIPVELYQAVAEVLAFVYRLQKRKI</sequence>
<proteinExistence type="inferred from homology"/>
<feature type="transmembrane region" description="Helical" evidence="12">
    <location>
        <begin position="138"/>
        <end position="160"/>
    </location>
</feature>